<feature type="region of interest" description="Disordered" evidence="1">
    <location>
        <begin position="222"/>
        <end position="242"/>
    </location>
</feature>
<dbReference type="InterPro" id="IPR005490">
    <property type="entry name" value="LD_TPept_cat_dom"/>
</dbReference>
<dbReference type="RefSeq" id="WP_046038125.1">
    <property type="nucleotide sequence ID" value="NZ_LACC01000007.1"/>
</dbReference>
<dbReference type="EMBL" id="LACC01000007">
    <property type="protein sequence ID" value="KJZ49564.1"/>
    <property type="molecule type" value="Genomic_DNA"/>
</dbReference>
<proteinExistence type="predicted"/>
<keyword evidence="2" id="KW-0732">Signal</keyword>
<gene>
    <name evidence="3" type="ORF">VC35_04795</name>
</gene>
<organism evidence="3 4">
    <name type="scientific">Pseudomonas fluorescens</name>
    <dbReference type="NCBI Taxonomy" id="294"/>
    <lineage>
        <taxon>Bacteria</taxon>
        <taxon>Pseudomonadati</taxon>
        <taxon>Pseudomonadota</taxon>
        <taxon>Gammaproteobacteria</taxon>
        <taxon>Pseudomonadales</taxon>
        <taxon>Pseudomonadaceae</taxon>
        <taxon>Pseudomonas</taxon>
    </lineage>
</organism>
<evidence type="ECO:0000313" key="3">
    <source>
        <dbReference type="EMBL" id="KJZ49564.1"/>
    </source>
</evidence>
<dbReference type="InterPro" id="IPR032676">
    <property type="entry name" value="YkuD_2"/>
</dbReference>
<sequence length="242" mass="26404">MALNRFGLLFAILLTCLSVTSAYADSLENALVKAAPGADAKVIALAVRATQCSRAQGVAPAQRLAVIDYSLPSTEQRLWVFDLKRRKLLFHELVAHGRNSGENMATLFSNRNESHATSLGLFRTQQSYLGQNGYSLRMEGLEPGFNDNAFDRAIVIHGAPYVSPVLARANGRIGRSLGCPAVRPAIAHRLIDSMKDGQLLFSYYPDQRWLKSSSYINCGGDTVASREKSTSSQKATPNLSKL</sequence>
<dbReference type="PATRIC" id="fig|294.132.peg.5498"/>
<dbReference type="PANTHER" id="PTHR38477:SF1">
    <property type="entry name" value="MUREIN L,D-TRANSPEPTIDASE CATALYTIC DOMAIN FAMILY PROTEIN"/>
    <property type="match status" value="1"/>
</dbReference>
<name>A0A0F4TZQ3_PSEFL</name>
<feature type="signal peptide" evidence="2">
    <location>
        <begin position="1"/>
        <end position="24"/>
    </location>
</feature>
<feature type="compositionally biased region" description="Polar residues" evidence="1">
    <location>
        <begin position="230"/>
        <end position="242"/>
    </location>
</feature>
<dbReference type="PANTHER" id="PTHR38477">
    <property type="entry name" value="HYPOTHETICAL EXPORTED PROTEIN"/>
    <property type="match status" value="1"/>
</dbReference>
<evidence type="ECO:0000313" key="4">
    <source>
        <dbReference type="Proteomes" id="UP000033588"/>
    </source>
</evidence>
<dbReference type="CDD" id="cd16913">
    <property type="entry name" value="YkuD_like"/>
    <property type="match status" value="1"/>
</dbReference>
<dbReference type="AlphaFoldDB" id="A0A0F4TZQ3"/>
<evidence type="ECO:0008006" key="5">
    <source>
        <dbReference type="Google" id="ProtNLM"/>
    </source>
</evidence>
<dbReference type="GO" id="GO:0016740">
    <property type="term" value="F:transferase activity"/>
    <property type="evidence" value="ECO:0007669"/>
    <property type="project" value="InterPro"/>
</dbReference>
<dbReference type="Proteomes" id="UP000033588">
    <property type="component" value="Unassembled WGS sequence"/>
</dbReference>
<evidence type="ECO:0000256" key="1">
    <source>
        <dbReference type="SAM" id="MobiDB-lite"/>
    </source>
</evidence>
<feature type="chain" id="PRO_5002479364" description="Murein L,D-transpeptidase catalytic domain family protein" evidence="2">
    <location>
        <begin position="25"/>
        <end position="242"/>
    </location>
</feature>
<evidence type="ECO:0000256" key="2">
    <source>
        <dbReference type="SAM" id="SignalP"/>
    </source>
</evidence>
<dbReference type="OrthoDB" id="9815195at2"/>
<dbReference type="Pfam" id="PF13645">
    <property type="entry name" value="YkuD_2"/>
    <property type="match status" value="1"/>
</dbReference>
<comment type="caution">
    <text evidence="3">The sequence shown here is derived from an EMBL/GenBank/DDBJ whole genome shotgun (WGS) entry which is preliminary data.</text>
</comment>
<protein>
    <recommendedName>
        <fullName evidence="5">Murein L,D-transpeptidase catalytic domain family protein</fullName>
    </recommendedName>
</protein>
<accession>A0A0F4TZQ3</accession>
<reference evidence="3 4" key="1">
    <citation type="submission" date="2015-03" db="EMBL/GenBank/DDBJ databases">
        <title>Comparative genomics of Pseudomonas insights into diversity of traits involved in vanlence and defense.</title>
        <authorList>
            <person name="Qin Y."/>
        </authorList>
    </citation>
    <scope>NUCLEOTIDE SEQUENCE [LARGE SCALE GENOMIC DNA]</scope>
    <source>
        <strain evidence="3 4">C8</strain>
    </source>
</reference>